<keyword evidence="4" id="KW-0067">ATP-binding</keyword>
<dbReference type="AlphaFoldDB" id="A0A3S5FBU4"/>
<dbReference type="SUPFAM" id="SSF56801">
    <property type="entry name" value="Acetyl-CoA synthetase-like"/>
    <property type="match status" value="1"/>
</dbReference>
<keyword evidence="1" id="KW-0436">Ligase</keyword>
<feature type="domain" description="AMP-dependent synthetase/ligase" evidence="6">
    <location>
        <begin position="9"/>
        <end position="66"/>
    </location>
</feature>
<accession>A0A3S5FBU4</accession>
<dbReference type="InterPro" id="IPR000873">
    <property type="entry name" value="AMP-dep_synth/lig_dom"/>
</dbReference>
<dbReference type="GO" id="GO:0005783">
    <property type="term" value="C:endoplasmic reticulum"/>
    <property type="evidence" value="ECO:0007669"/>
    <property type="project" value="TreeGrafter"/>
</dbReference>
<dbReference type="OrthoDB" id="6277982at2759"/>
<dbReference type="InterPro" id="IPR042099">
    <property type="entry name" value="ANL_N_sf"/>
</dbReference>
<evidence type="ECO:0000256" key="3">
    <source>
        <dbReference type="ARBA" id="ARBA00022832"/>
    </source>
</evidence>
<reference evidence="7" key="1">
    <citation type="submission" date="2018-11" db="EMBL/GenBank/DDBJ databases">
        <authorList>
            <consortium name="Pathogen Informatics"/>
        </authorList>
    </citation>
    <scope>NUCLEOTIDE SEQUENCE</scope>
</reference>
<dbReference type="Gene3D" id="3.40.50.12780">
    <property type="entry name" value="N-terminal domain of ligase-like"/>
    <property type="match status" value="1"/>
</dbReference>
<keyword evidence="2" id="KW-0547">Nucleotide-binding</keyword>
<dbReference type="GO" id="GO:0016020">
    <property type="term" value="C:membrane"/>
    <property type="evidence" value="ECO:0007669"/>
    <property type="project" value="TreeGrafter"/>
</dbReference>
<evidence type="ECO:0000256" key="2">
    <source>
        <dbReference type="ARBA" id="ARBA00022741"/>
    </source>
</evidence>
<dbReference type="GO" id="GO:0005524">
    <property type="term" value="F:ATP binding"/>
    <property type="evidence" value="ECO:0007669"/>
    <property type="project" value="UniProtKB-KW"/>
</dbReference>
<evidence type="ECO:0000259" key="6">
    <source>
        <dbReference type="Pfam" id="PF00501"/>
    </source>
</evidence>
<dbReference type="EC" id="6.2.1.3" evidence="5"/>
<evidence type="ECO:0000256" key="4">
    <source>
        <dbReference type="ARBA" id="ARBA00022840"/>
    </source>
</evidence>
<dbReference type="Pfam" id="PF00501">
    <property type="entry name" value="AMP-binding"/>
    <property type="match status" value="1"/>
</dbReference>
<evidence type="ECO:0000256" key="1">
    <source>
        <dbReference type="ARBA" id="ARBA00022598"/>
    </source>
</evidence>
<keyword evidence="3" id="KW-0276">Fatty acid metabolism</keyword>
<dbReference type="PANTHER" id="PTHR43272">
    <property type="entry name" value="LONG-CHAIN-FATTY-ACID--COA LIGASE"/>
    <property type="match status" value="1"/>
</dbReference>
<gene>
    <name evidence="7" type="ORF">PXEA_LOCUS1787</name>
</gene>
<protein>
    <recommendedName>
        <fullName evidence="5">long-chain-fatty-acid--CoA ligase</fullName>
        <ecNumber evidence="5">6.2.1.3</ecNumber>
    </recommendedName>
</protein>
<keyword evidence="8" id="KW-1185">Reference proteome</keyword>
<proteinExistence type="predicted"/>
<dbReference type="GO" id="GO:0004467">
    <property type="term" value="F:long-chain fatty acid-CoA ligase activity"/>
    <property type="evidence" value="ECO:0007669"/>
    <property type="project" value="UniProtKB-EC"/>
</dbReference>
<evidence type="ECO:0000313" key="7">
    <source>
        <dbReference type="EMBL" id="VEL08347.1"/>
    </source>
</evidence>
<comment type="caution">
    <text evidence="7">The sequence shown here is derived from an EMBL/GenBank/DDBJ whole genome shotgun (WGS) entry which is preliminary data.</text>
</comment>
<keyword evidence="3" id="KW-0443">Lipid metabolism</keyword>
<dbReference type="EMBL" id="CAAALY010003719">
    <property type="protein sequence ID" value="VEL08347.1"/>
    <property type="molecule type" value="Genomic_DNA"/>
</dbReference>
<evidence type="ECO:0000313" key="8">
    <source>
        <dbReference type="Proteomes" id="UP000784294"/>
    </source>
</evidence>
<name>A0A3S5FBU4_9PLAT</name>
<organism evidence="7 8">
    <name type="scientific">Protopolystoma xenopodis</name>
    <dbReference type="NCBI Taxonomy" id="117903"/>
    <lineage>
        <taxon>Eukaryota</taxon>
        <taxon>Metazoa</taxon>
        <taxon>Spiralia</taxon>
        <taxon>Lophotrochozoa</taxon>
        <taxon>Platyhelminthes</taxon>
        <taxon>Monogenea</taxon>
        <taxon>Polyopisthocotylea</taxon>
        <taxon>Polystomatidea</taxon>
        <taxon>Polystomatidae</taxon>
        <taxon>Protopolystoma</taxon>
    </lineage>
</organism>
<dbReference type="Proteomes" id="UP000784294">
    <property type="component" value="Unassembled WGS sequence"/>
</dbReference>
<sequence>MDPFTYLIKVYEGYGSTETSSGICTNIIGEWRCNGSVGPPLANCHIKLIDVPEMGLVAKRDNRGEVDY</sequence>
<evidence type="ECO:0000256" key="5">
    <source>
        <dbReference type="ARBA" id="ARBA00026121"/>
    </source>
</evidence>
<dbReference type="PANTHER" id="PTHR43272:SF33">
    <property type="entry name" value="AMP-BINDING DOMAIN-CONTAINING PROTEIN-RELATED"/>
    <property type="match status" value="1"/>
</dbReference>